<reference evidence="2" key="1">
    <citation type="submission" date="2021-01" db="EMBL/GenBank/DDBJ databases">
        <title>Metabolic potential, ecology and presence of endohyphal bacteria is reflected in genomic diversity of Mucoromycotina.</title>
        <authorList>
            <person name="Muszewska A."/>
            <person name="Okrasinska A."/>
            <person name="Steczkiewicz K."/>
            <person name="Drgas O."/>
            <person name="Orlowska M."/>
            <person name="Perlinska-Lenart U."/>
            <person name="Aleksandrzak-Piekarczyk T."/>
            <person name="Szatraj K."/>
            <person name="Zielenkiewicz U."/>
            <person name="Pilsyk S."/>
            <person name="Malc E."/>
            <person name="Mieczkowski P."/>
            <person name="Kruszewska J.S."/>
            <person name="Biernat P."/>
            <person name="Pawlowska J."/>
        </authorList>
    </citation>
    <scope>NUCLEOTIDE SEQUENCE</scope>
    <source>
        <strain evidence="2">WA0000018081</strain>
    </source>
</reference>
<feature type="compositionally biased region" description="Low complexity" evidence="1">
    <location>
        <begin position="140"/>
        <end position="159"/>
    </location>
</feature>
<comment type="caution">
    <text evidence="2">The sequence shown here is derived from an EMBL/GenBank/DDBJ whole genome shotgun (WGS) entry which is preliminary data.</text>
</comment>
<feature type="compositionally biased region" description="Low complexity" evidence="1">
    <location>
        <begin position="120"/>
        <end position="130"/>
    </location>
</feature>
<keyword evidence="3" id="KW-1185">Reference proteome</keyword>
<dbReference type="Proteomes" id="UP000613177">
    <property type="component" value="Unassembled WGS sequence"/>
</dbReference>
<accession>A0A8H7VW35</accession>
<feature type="region of interest" description="Disordered" evidence="1">
    <location>
        <begin position="102"/>
        <end position="192"/>
    </location>
</feature>
<sequence length="539" mass="61484">MDTSKFFKPQNDLSFENYLKTTHNDWLKDSLASVRAILHDYVKDVKDQQRQQNHATTRLKTSYNDAELESLIERESNNDQSTIWNNYISSNTIEQLTIGQSTMMQKKGSSGQKRSRDQTPEQPSMSTPEQPSTPTPEKPSTPTSEKPSTPTSEQPSTSTRGKRNCKRITDESFVPSEIITDDDTNSDVTSSPSSFYPSDLMRTPIGYTCRIEMCELEDFFPIPLPIRNSHFAALVASAIKKSDENQLFPSDCLTRLHASAIFNTDDSFLLSDDDDNESDVLPENVYKNILAFKRAMQKRTLYIQPHTCSNLEQMALNSIITSSYLLHGKPRIESKGSEIDLVASSVSIFLSPLFSAHDQIQIKFDTTSWIFKQQDDTDNVSLRPDIIFNCQQQEEVVEVGCGEIKKPGASQALLDEDKMRVLEVMKRQLHLRLRRAKKEYEAVTFGVLAQGTTVILLTMKMDLEDGVYIYHEQQPFTLPTTYLTHSHMDTSLEVIVKFKDQMLNSLLRVEDNDCKSIWNLYKPHVRPTVISFNPIYHDQ</sequence>
<organism evidence="2 3">
    <name type="scientific">Thamnidium elegans</name>
    <dbReference type="NCBI Taxonomy" id="101142"/>
    <lineage>
        <taxon>Eukaryota</taxon>
        <taxon>Fungi</taxon>
        <taxon>Fungi incertae sedis</taxon>
        <taxon>Mucoromycota</taxon>
        <taxon>Mucoromycotina</taxon>
        <taxon>Mucoromycetes</taxon>
        <taxon>Mucorales</taxon>
        <taxon>Mucorineae</taxon>
        <taxon>Mucoraceae</taxon>
        <taxon>Thamnidium</taxon>
    </lineage>
</organism>
<feature type="compositionally biased region" description="Polar residues" evidence="1">
    <location>
        <begin position="102"/>
        <end position="112"/>
    </location>
</feature>
<name>A0A8H7VW35_9FUNG</name>
<evidence type="ECO:0000313" key="3">
    <source>
        <dbReference type="Proteomes" id="UP000613177"/>
    </source>
</evidence>
<evidence type="ECO:0000256" key="1">
    <source>
        <dbReference type="SAM" id="MobiDB-lite"/>
    </source>
</evidence>
<proteinExistence type="predicted"/>
<gene>
    <name evidence="2" type="ORF">INT48_003996</name>
</gene>
<protein>
    <submittedName>
        <fullName evidence="2">Uncharacterized protein</fullName>
    </submittedName>
</protein>
<evidence type="ECO:0000313" key="2">
    <source>
        <dbReference type="EMBL" id="KAG2230843.1"/>
    </source>
</evidence>
<dbReference type="EMBL" id="JAEPRE010000181">
    <property type="protein sequence ID" value="KAG2230843.1"/>
    <property type="molecule type" value="Genomic_DNA"/>
</dbReference>
<dbReference type="AlphaFoldDB" id="A0A8H7VW35"/>